<accession>A0AAE0CDU4</accession>
<evidence type="ECO:0000256" key="1">
    <source>
        <dbReference type="SAM" id="Coils"/>
    </source>
</evidence>
<feature type="coiled-coil region" evidence="1">
    <location>
        <begin position="94"/>
        <end position="121"/>
    </location>
</feature>
<sequence>MRAGNDQQLQHSTRFSPWEGFRRVSVWAMDIFGAFRRNGRGTPENKCTTPESGRKAPPSEEQLPHQYKDWVPLSAVENLTATFQAAVQAKGEQLRISNERIEDLELHVTDLQGQLNEYALNKQTQTTIGEESETEISSEDEEVEISAQSDGKEEEMTRALQGPADVLVELEQTCCELEEKNVLLTQELDMCFQLLVESTETVQSKENFYEAREQLYEQTSRALAGLDQERAQLLQINEHLRGQLAESQLVGQTIQAEMARMNREHQAELKMLQSSLTPQGTPVVDQALEGELGTPSSETSSAQRADAVCSRTSLSSVGRANSPRRRRSLSGENKENAGSSDKGSSRLRKQNDALTKQVEGLSAALRCAINRLVPETVGSTPEAMVDGVNVELMDIAQTSALRACTPLKM</sequence>
<evidence type="ECO:0000256" key="2">
    <source>
        <dbReference type="SAM" id="MobiDB-lite"/>
    </source>
</evidence>
<keyword evidence="4" id="KW-1185">Reference proteome</keyword>
<organism evidence="3 4">
    <name type="scientific">Cymbomonas tetramitiformis</name>
    <dbReference type="NCBI Taxonomy" id="36881"/>
    <lineage>
        <taxon>Eukaryota</taxon>
        <taxon>Viridiplantae</taxon>
        <taxon>Chlorophyta</taxon>
        <taxon>Pyramimonadophyceae</taxon>
        <taxon>Pyramimonadales</taxon>
        <taxon>Pyramimonadaceae</taxon>
        <taxon>Cymbomonas</taxon>
    </lineage>
</organism>
<keyword evidence="1" id="KW-0175">Coiled coil</keyword>
<evidence type="ECO:0000313" key="3">
    <source>
        <dbReference type="EMBL" id="KAK3252439.1"/>
    </source>
</evidence>
<protein>
    <submittedName>
        <fullName evidence="3">Uncharacterized protein</fullName>
    </submittedName>
</protein>
<feature type="compositionally biased region" description="Polar residues" evidence="2">
    <location>
        <begin position="310"/>
        <end position="319"/>
    </location>
</feature>
<dbReference type="EMBL" id="LGRX02025409">
    <property type="protein sequence ID" value="KAK3252439.1"/>
    <property type="molecule type" value="Genomic_DNA"/>
</dbReference>
<evidence type="ECO:0000313" key="4">
    <source>
        <dbReference type="Proteomes" id="UP001190700"/>
    </source>
</evidence>
<feature type="compositionally biased region" description="Polar residues" evidence="2">
    <location>
        <begin position="294"/>
        <end position="303"/>
    </location>
</feature>
<feature type="compositionally biased region" description="Basic and acidic residues" evidence="2">
    <location>
        <begin position="52"/>
        <end position="62"/>
    </location>
</feature>
<reference evidence="3 4" key="1">
    <citation type="journal article" date="2015" name="Genome Biol. Evol.">
        <title>Comparative Genomics of a Bacterivorous Green Alga Reveals Evolutionary Causalities and Consequences of Phago-Mixotrophic Mode of Nutrition.</title>
        <authorList>
            <person name="Burns J.A."/>
            <person name="Paasch A."/>
            <person name="Narechania A."/>
            <person name="Kim E."/>
        </authorList>
    </citation>
    <scope>NUCLEOTIDE SEQUENCE [LARGE SCALE GENOMIC DNA]</scope>
    <source>
        <strain evidence="3 4">PLY_AMNH</strain>
    </source>
</reference>
<dbReference type="AlphaFoldDB" id="A0AAE0CDU4"/>
<feature type="region of interest" description="Disordered" evidence="2">
    <location>
        <begin position="38"/>
        <end position="62"/>
    </location>
</feature>
<dbReference type="Proteomes" id="UP001190700">
    <property type="component" value="Unassembled WGS sequence"/>
</dbReference>
<comment type="caution">
    <text evidence="3">The sequence shown here is derived from an EMBL/GenBank/DDBJ whole genome shotgun (WGS) entry which is preliminary data.</text>
</comment>
<name>A0AAE0CDU4_9CHLO</name>
<feature type="region of interest" description="Disordered" evidence="2">
    <location>
        <begin position="291"/>
        <end position="349"/>
    </location>
</feature>
<proteinExistence type="predicted"/>
<gene>
    <name evidence="3" type="ORF">CYMTET_38261</name>
</gene>